<dbReference type="Proteomes" id="UP000298663">
    <property type="component" value="Unassembled WGS sequence"/>
</dbReference>
<reference evidence="1 2" key="1">
    <citation type="journal article" date="2015" name="Genome Biol.">
        <title>Comparative genomics of Steinernema reveals deeply conserved gene regulatory networks.</title>
        <authorList>
            <person name="Dillman A.R."/>
            <person name="Macchietto M."/>
            <person name="Porter C.F."/>
            <person name="Rogers A."/>
            <person name="Williams B."/>
            <person name="Antoshechkin I."/>
            <person name="Lee M.M."/>
            <person name="Goodwin Z."/>
            <person name="Lu X."/>
            <person name="Lewis E.E."/>
            <person name="Goodrich-Blair H."/>
            <person name="Stock S.P."/>
            <person name="Adams B.J."/>
            <person name="Sternberg P.W."/>
            <person name="Mortazavi A."/>
        </authorList>
    </citation>
    <scope>NUCLEOTIDE SEQUENCE [LARGE SCALE GENOMIC DNA]</scope>
    <source>
        <strain evidence="1 2">ALL</strain>
    </source>
</reference>
<organism evidence="1 2">
    <name type="scientific">Steinernema carpocapsae</name>
    <name type="common">Entomopathogenic nematode</name>
    <dbReference type="NCBI Taxonomy" id="34508"/>
    <lineage>
        <taxon>Eukaryota</taxon>
        <taxon>Metazoa</taxon>
        <taxon>Ecdysozoa</taxon>
        <taxon>Nematoda</taxon>
        <taxon>Chromadorea</taxon>
        <taxon>Rhabditida</taxon>
        <taxon>Tylenchina</taxon>
        <taxon>Panagrolaimomorpha</taxon>
        <taxon>Strongyloidoidea</taxon>
        <taxon>Steinernematidae</taxon>
        <taxon>Steinernema</taxon>
    </lineage>
</organism>
<evidence type="ECO:0000313" key="2">
    <source>
        <dbReference type="Proteomes" id="UP000298663"/>
    </source>
</evidence>
<evidence type="ECO:0000313" key="1">
    <source>
        <dbReference type="EMBL" id="TKR79968.1"/>
    </source>
</evidence>
<comment type="caution">
    <text evidence="1">The sequence shown here is derived from an EMBL/GenBank/DDBJ whole genome shotgun (WGS) entry which is preliminary data.</text>
</comment>
<proteinExistence type="predicted"/>
<keyword evidence="2" id="KW-1185">Reference proteome</keyword>
<protein>
    <submittedName>
        <fullName evidence="1">Uncharacterized protein</fullName>
    </submittedName>
</protein>
<dbReference type="EMBL" id="AZBU02000004">
    <property type="protein sequence ID" value="TKR79968.1"/>
    <property type="molecule type" value="Genomic_DNA"/>
</dbReference>
<name>A0A4U5NB02_STECR</name>
<gene>
    <name evidence="1" type="ORF">L596_014110</name>
</gene>
<sequence length="81" mass="9085">MHKCQLLPGRKFLNPFVVDHGALQDESMKSRFQNKLLQKILIDWGSFAAGGGELQSCKISVLRAKVLEICRSPFIAKQPES</sequence>
<reference evidence="1 2" key="2">
    <citation type="journal article" date="2019" name="G3 (Bethesda)">
        <title>Hybrid Assembly of the Genome of the Entomopathogenic Nematode Steinernema carpocapsae Identifies the X-Chromosome.</title>
        <authorList>
            <person name="Serra L."/>
            <person name="Macchietto M."/>
            <person name="Macias-Munoz A."/>
            <person name="McGill C.J."/>
            <person name="Rodriguez I.M."/>
            <person name="Rodriguez B."/>
            <person name="Murad R."/>
            <person name="Mortazavi A."/>
        </authorList>
    </citation>
    <scope>NUCLEOTIDE SEQUENCE [LARGE SCALE GENOMIC DNA]</scope>
    <source>
        <strain evidence="1 2">ALL</strain>
    </source>
</reference>
<accession>A0A4U5NB02</accession>
<dbReference type="AlphaFoldDB" id="A0A4U5NB02"/>